<keyword evidence="2 5" id="KW-1133">Transmembrane helix</keyword>
<feature type="transmembrane region" description="Helical" evidence="5">
    <location>
        <begin position="399"/>
        <end position="417"/>
    </location>
</feature>
<feature type="transmembrane region" description="Helical" evidence="5">
    <location>
        <begin position="437"/>
        <end position="454"/>
    </location>
</feature>
<reference evidence="6" key="2">
    <citation type="submission" date="2015-02" db="UniProtKB">
        <authorList>
            <consortium name="EnsemblMetazoa"/>
        </authorList>
    </citation>
    <scope>IDENTIFICATION</scope>
</reference>
<reference evidence="7" key="1">
    <citation type="submission" date="2011-05" db="EMBL/GenBank/DDBJ databases">
        <authorList>
            <person name="Richards S.R."/>
            <person name="Qu J."/>
            <person name="Jiang H."/>
            <person name="Jhangiani S.N."/>
            <person name="Agravi P."/>
            <person name="Goodspeed R."/>
            <person name="Gross S."/>
            <person name="Mandapat C."/>
            <person name="Jackson L."/>
            <person name="Mathew T."/>
            <person name="Pu L."/>
            <person name="Thornton R."/>
            <person name="Saada N."/>
            <person name="Wilczek-Boney K.B."/>
            <person name="Lee S."/>
            <person name="Kovar C."/>
            <person name="Wu Y."/>
            <person name="Scherer S.E."/>
            <person name="Worley K.C."/>
            <person name="Muzny D.M."/>
            <person name="Gibbs R."/>
        </authorList>
    </citation>
    <scope>NUCLEOTIDE SEQUENCE</scope>
    <source>
        <strain evidence="7">Brora</strain>
    </source>
</reference>
<dbReference type="EMBL" id="JH431789">
    <property type="status" value="NOT_ANNOTATED_CDS"/>
    <property type="molecule type" value="Genomic_DNA"/>
</dbReference>
<feature type="region of interest" description="Disordered" evidence="4">
    <location>
        <begin position="286"/>
        <end position="326"/>
    </location>
</feature>
<dbReference type="EnsemblMetazoa" id="SMAR007412-RA">
    <property type="protein sequence ID" value="SMAR007412-PA"/>
    <property type="gene ID" value="SMAR007412"/>
</dbReference>
<feature type="compositionally biased region" description="Low complexity" evidence="4">
    <location>
        <begin position="196"/>
        <end position="213"/>
    </location>
</feature>
<feature type="compositionally biased region" description="Polar residues" evidence="4">
    <location>
        <begin position="287"/>
        <end position="296"/>
    </location>
</feature>
<dbReference type="HOGENOM" id="CLU_426603_0_0_1"/>
<feature type="region of interest" description="Disordered" evidence="4">
    <location>
        <begin position="184"/>
        <end position="216"/>
    </location>
</feature>
<keyword evidence="7" id="KW-1185">Reference proteome</keyword>
<dbReference type="InterPro" id="IPR036259">
    <property type="entry name" value="MFS_trans_sf"/>
</dbReference>
<proteinExistence type="predicted"/>
<evidence type="ECO:0000313" key="7">
    <source>
        <dbReference type="Proteomes" id="UP000014500"/>
    </source>
</evidence>
<feature type="transmembrane region" description="Helical" evidence="5">
    <location>
        <begin position="48"/>
        <end position="70"/>
    </location>
</feature>
<protein>
    <recommendedName>
        <fullName evidence="8">Sodium-dependent glucose transporter 1</fullName>
    </recommendedName>
</protein>
<organism evidence="6 7">
    <name type="scientific">Strigamia maritima</name>
    <name type="common">European centipede</name>
    <name type="synonym">Geophilus maritimus</name>
    <dbReference type="NCBI Taxonomy" id="126957"/>
    <lineage>
        <taxon>Eukaryota</taxon>
        <taxon>Metazoa</taxon>
        <taxon>Ecdysozoa</taxon>
        <taxon>Arthropoda</taxon>
        <taxon>Myriapoda</taxon>
        <taxon>Chilopoda</taxon>
        <taxon>Pleurostigmophora</taxon>
        <taxon>Geophilomorpha</taxon>
        <taxon>Linotaeniidae</taxon>
        <taxon>Strigamia</taxon>
    </lineage>
</organism>
<evidence type="ECO:0000313" key="6">
    <source>
        <dbReference type="EnsemblMetazoa" id="SMAR007412-PA"/>
    </source>
</evidence>
<feature type="transmembrane region" description="Helical" evidence="5">
    <location>
        <begin position="117"/>
        <end position="140"/>
    </location>
</feature>
<evidence type="ECO:0000256" key="2">
    <source>
        <dbReference type="ARBA" id="ARBA00022989"/>
    </source>
</evidence>
<dbReference type="eggNOG" id="ENOG502R5UW">
    <property type="taxonomic scope" value="Eukaryota"/>
</dbReference>
<name>T1J1J3_STRMM</name>
<evidence type="ECO:0000256" key="5">
    <source>
        <dbReference type="SAM" id="Phobius"/>
    </source>
</evidence>
<sequence length="655" mass="72156">MPAEFLREEEDFEEDTLFDQAGLLTNKIKQKSDVRSSSTAMRITPMKTFALCLAFFGLGLTTAILEPTLLDLQHLAGTDVQHISFTISARSAGLILGSILGGNVLCLDLWGRQSGPFLQAIHFSLALGLFISPFLCNAILAGKAGISASDSPRALNINNSYALALPASTLFSVQVIPLAKHSRRTREVNETEFDSNNETTANNSAEANSTTSEISLNETCTSTLTATLQPNVTNDSVTTAGNATHAETNATTKSHKPKPPIIDGGRLPVKKDPTWKQVLTDVDVSARNASDSNELMETNDDVIEDSSEESNNSTTHRKPATFNNQTDDNQQLLSDLLNKISELGVTKVHIVYAAMSVIVLLTSVVFLSFLCHNPRELRSKQGDIRDIRDTHDRGQQGKFASVMTAIFFIFMMFYTGAELIFGQLYLSLVLQSSVHLLRTRGSLLISVFWGVYTFSRGTSICCTNGFKPATMLLVDLSCCIVSAITLVVFGPQVESILWCSVAVMAIGLSSILPYSLLWLEDYIHISNKTACTIFLGNSIVHFVLSFLYGHPISLSSTVVIYLVLACCVFALLIFGVAWRLATWRGDKYKYAKTNVKYQLANQMDDDDENVEMASSSSSLYLLNNESSHNNSDHLYLPLKQKEIFGNERNYYYYSL</sequence>
<feature type="transmembrane region" description="Helical" evidence="5">
    <location>
        <begin position="495"/>
        <end position="519"/>
    </location>
</feature>
<keyword evidence="1 5" id="KW-0812">Transmembrane</keyword>
<feature type="transmembrane region" description="Helical" evidence="5">
    <location>
        <begin position="531"/>
        <end position="552"/>
    </location>
</feature>
<feature type="compositionally biased region" description="Acidic residues" evidence="4">
    <location>
        <begin position="297"/>
        <end position="308"/>
    </location>
</feature>
<evidence type="ECO:0008006" key="8">
    <source>
        <dbReference type="Google" id="ProtNLM"/>
    </source>
</evidence>
<evidence type="ECO:0000256" key="3">
    <source>
        <dbReference type="ARBA" id="ARBA00023136"/>
    </source>
</evidence>
<dbReference type="OMA" id="TLTYVFW"/>
<dbReference type="SUPFAM" id="SSF103473">
    <property type="entry name" value="MFS general substrate transporter"/>
    <property type="match status" value="1"/>
</dbReference>
<dbReference type="PANTHER" id="PTHR23121">
    <property type="entry name" value="SODIUM-DEPENDENT GLUCOSE TRANSPORTER 1"/>
    <property type="match status" value="1"/>
</dbReference>
<dbReference type="PANTHER" id="PTHR23121:SF9">
    <property type="entry name" value="SODIUM-DEPENDENT GLUCOSE TRANSPORTER 1"/>
    <property type="match status" value="1"/>
</dbReference>
<accession>T1J1J3</accession>
<dbReference type="AlphaFoldDB" id="T1J1J3"/>
<feature type="region of interest" description="Disordered" evidence="4">
    <location>
        <begin position="245"/>
        <end position="269"/>
    </location>
</feature>
<feature type="transmembrane region" description="Helical" evidence="5">
    <location>
        <begin position="91"/>
        <end position="111"/>
    </location>
</feature>
<evidence type="ECO:0000256" key="1">
    <source>
        <dbReference type="ARBA" id="ARBA00022692"/>
    </source>
</evidence>
<dbReference type="PhylomeDB" id="T1J1J3"/>
<dbReference type="Proteomes" id="UP000014500">
    <property type="component" value="Unassembled WGS sequence"/>
</dbReference>
<evidence type="ECO:0000256" key="4">
    <source>
        <dbReference type="SAM" id="MobiDB-lite"/>
    </source>
</evidence>
<keyword evidence="3 5" id="KW-0472">Membrane</keyword>
<feature type="transmembrane region" description="Helical" evidence="5">
    <location>
        <begin position="558"/>
        <end position="581"/>
    </location>
</feature>
<feature type="transmembrane region" description="Helical" evidence="5">
    <location>
        <begin position="350"/>
        <end position="371"/>
    </location>
</feature>
<feature type="transmembrane region" description="Helical" evidence="5">
    <location>
        <begin position="466"/>
        <end position="489"/>
    </location>
</feature>